<feature type="compositionally biased region" description="Polar residues" evidence="1">
    <location>
        <begin position="556"/>
        <end position="580"/>
    </location>
</feature>
<feature type="compositionally biased region" description="Polar residues" evidence="1">
    <location>
        <begin position="1176"/>
        <end position="1202"/>
    </location>
</feature>
<feature type="transmembrane region" description="Helical" evidence="2">
    <location>
        <begin position="988"/>
        <end position="1006"/>
    </location>
</feature>
<proteinExistence type="predicted"/>
<dbReference type="OrthoDB" id="2591106at2759"/>
<feature type="region of interest" description="Disordered" evidence="1">
    <location>
        <begin position="533"/>
        <end position="602"/>
    </location>
</feature>
<dbReference type="PANTHER" id="PTHR13018:SF143">
    <property type="entry name" value="CSC1_OSCA1-LIKE 7TM REGION DOMAIN-CONTAINING PROTEIN"/>
    <property type="match status" value="1"/>
</dbReference>
<evidence type="ECO:0000313" key="4">
    <source>
        <dbReference type="EMBL" id="EGG10465.1"/>
    </source>
</evidence>
<dbReference type="Proteomes" id="UP000001072">
    <property type="component" value="Unassembled WGS sequence"/>
</dbReference>
<gene>
    <name evidence="4" type="ORF">MELLADRAFT_103056</name>
</gene>
<dbReference type="EMBL" id="GL883094">
    <property type="protein sequence ID" value="EGG10465.1"/>
    <property type="molecule type" value="Genomic_DNA"/>
</dbReference>
<reference evidence="5" key="1">
    <citation type="journal article" date="2011" name="Proc. Natl. Acad. Sci. U.S.A.">
        <title>Obligate biotrophy features unraveled by the genomic analysis of rust fungi.</title>
        <authorList>
            <person name="Duplessis S."/>
            <person name="Cuomo C.A."/>
            <person name="Lin Y.-C."/>
            <person name="Aerts A."/>
            <person name="Tisserant E."/>
            <person name="Veneault-Fourrey C."/>
            <person name="Joly D.L."/>
            <person name="Hacquard S."/>
            <person name="Amselem J."/>
            <person name="Cantarel B.L."/>
            <person name="Chiu R."/>
            <person name="Coutinho P.M."/>
            <person name="Feau N."/>
            <person name="Field M."/>
            <person name="Frey P."/>
            <person name="Gelhaye E."/>
            <person name="Goldberg J."/>
            <person name="Grabherr M.G."/>
            <person name="Kodira C.D."/>
            <person name="Kohler A."/>
            <person name="Kuees U."/>
            <person name="Lindquist E.A."/>
            <person name="Lucas S.M."/>
            <person name="Mago R."/>
            <person name="Mauceli E."/>
            <person name="Morin E."/>
            <person name="Murat C."/>
            <person name="Pangilinan J.L."/>
            <person name="Park R."/>
            <person name="Pearson M."/>
            <person name="Quesneville H."/>
            <person name="Rouhier N."/>
            <person name="Sakthikumar S."/>
            <person name="Salamov A.A."/>
            <person name="Schmutz J."/>
            <person name="Selles B."/>
            <person name="Shapiro H."/>
            <person name="Tanguay P."/>
            <person name="Tuskan G.A."/>
            <person name="Henrissat B."/>
            <person name="Van de Peer Y."/>
            <person name="Rouze P."/>
            <person name="Ellis J.G."/>
            <person name="Dodds P.N."/>
            <person name="Schein J.E."/>
            <person name="Zhong S."/>
            <person name="Hamelin R.C."/>
            <person name="Grigoriev I.V."/>
            <person name="Szabo L.J."/>
            <person name="Martin F."/>
        </authorList>
    </citation>
    <scope>NUCLEOTIDE SEQUENCE [LARGE SCALE GENOMIC DNA]</scope>
    <source>
        <strain evidence="5">98AG31 / pathotype 3-4-7</strain>
    </source>
</reference>
<dbReference type="KEGG" id="mlr:MELLADRAFT_103056"/>
<evidence type="ECO:0000259" key="3">
    <source>
        <dbReference type="Pfam" id="PF02714"/>
    </source>
</evidence>
<dbReference type="eggNOG" id="ENOG502RZBI">
    <property type="taxonomic scope" value="Eukaryota"/>
</dbReference>
<keyword evidence="5" id="KW-1185">Reference proteome</keyword>
<feature type="compositionally biased region" description="Polar residues" evidence="1">
    <location>
        <begin position="627"/>
        <end position="641"/>
    </location>
</feature>
<feature type="transmembrane region" description="Helical" evidence="2">
    <location>
        <begin position="12"/>
        <end position="33"/>
    </location>
</feature>
<feature type="transmembrane region" description="Helical" evidence="2">
    <location>
        <begin position="117"/>
        <end position="141"/>
    </location>
</feature>
<keyword evidence="2" id="KW-0812">Transmembrane</keyword>
<dbReference type="InterPro" id="IPR003864">
    <property type="entry name" value="CSC1/OSCA1-like_7TM"/>
</dbReference>
<feature type="transmembrane region" description="Helical" evidence="2">
    <location>
        <begin position="894"/>
        <end position="924"/>
    </location>
</feature>
<feature type="domain" description="CSC1/OSCA1-like 7TM region" evidence="3">
    <location>
        <begin position="880"/>
        <end position="1095"/>
    </location>
</feature>
<feature type="transmembrane region" description="Helical" evidence="2">
    <location>
        <begin position="1125"/>
        <end position="1146"/>
    </location>
</feature>
<feature type="transmembrane region" description="Helical" evidence="2">
    <location>
        <begin position="1097"/>
        <end position="1119"/>
    </location>
</feature>
<dbReference type="VEuPathDB" id="FungiDB:MELLADRAFT_103056"/>
<evidence type="ECO:0000256" key="1">
    <source>
        <dbReference type="SAM" id="MobiDB-lite"/>
    </source>
</evidence>
<sequence>MPLTAHLDVFTWGIIINLVIAALFTSPLLFIFFRAYHHPTSTLWKAVYVPRTWWPPDPTKRAHRIFDPLPAYSLLKSTALLLAGSSWRLIHPNESSSECAKDNDPRLFTDEEIHLRFLALCLRITLLGLLLGIPVCFVLFISEVPLEPPEIAPSSLENFTVLRLIYSYDLSPARYSTKLVLWGVFSLVIGSVIGFLLVLAEWIFLRYHLQRFSQKKCDKLQIVFLPSSSTCGLDQIGEKDMLRWVRACALGPSGAEGDGHALEAFKLHNKPPARSQPAEKNRKNKSKFIPSSFGTYANIDAVADGEGLHQSQRDPCSRSSDHSLDQRAVIIHGVFTISDLDQLCTLSDRRKKVIDDLELAEAKYVASFVSEDEEFEEVPKKTHSRTQKKFGWKSRKKSKPKEEVTPFAPAAFYKLETAPLEMLSFDWKSPSIRTSQADWGFDWDVGKDDVPMQEVKVATSQTPKFNEVEQDLELPNAGYQAKWAVGCQVEMKTDGTLFPVSPLVPQSQASRALASFPSRSDLLLTAEKEGLPLPSYNDPHASPSFNKSISSKSHRGSTSTLDSSNDSHINPPITNSTVSLVSYREDEKRPERRSLVNKTPSQHNFCDGEIPLTLSFIERSSKTQRSVASHSQRGSKFTTKQVPHPQSWARTVSQHQALKGRHVDPETTEIQSIRNGLYEDPFYSNPSRRGPIPVQLQFRTPSIATSQLRSTAATPMTASRSTFHSEAPLCKKLKLRRAVKSDEIKQLYHAIRQHRSHLKRLNDDFLSARSQAIKTLEEGVNGAIRGWIIVGKGVDMIQGAQNIIGMTRDDINWKNLGKKSASVGLGVFWSCFCVLVTLVNESYPLQIPKLIAVKNPSPFETPATVGPISLLTTSASLELRQNSLIFQKINTDSALILSLISITTPSILSGALLLASLLIISYLAHNHSGLPSNSAAQILEVKASMIMIICCFIAWFTFSGATASSALQNKEGDQIHQIANGISTISSFFLAFESLLAIIIPALVLAQPSRWKSIRNVLKQTQTPRERVLSLWPHDMNSGISRSATCLIGVVVMSFFPIAPLTTVPALFFFLVMILVQHRNIRLLYRRSSQNGGRTELTMVSILALTLGLQSAFVGFILFSRKQWHLASCSFFIACSIFLISCPMMLHDWNRQSRKKLDPESRLALEVFQKGPQHAIHSTSATSALGQRGTGNNNPDSRPHSTQSVIDIVNTTLNSTHGTNHRVVPLPSESVDDLVETRLALRTYPDAPPHLPDLPWDEAGTFSHETLYPPVLMQRSPAIWLPKDGVAEEEAQDLTKYWSNLILSLTTQSSHHTLSFSGCFFSDLDAFYEEGISTKLLNLY</sequence>
<feature type="region of interest" description="Disordered" evidence="1">
    <location>
        <begin position="627"/>
        <end position="648"/>
    </location>
</feature>
<protein>
    <recommendedName>
        <fullName evidence="3">CSC1/OSCA1-like 7TM region domain-containing protein</fullName>
    </recommendedName>
</protein>
<dbReference type="GO" id="GO:0005886">
    <property type="term" value="C:plasma membrane"/>
    <property type="evidence" value="ECO:0007669"/>
    <property type="project" value="TreeGrafter"/>
</dbReference>
<feature type="transmembrane region" description="Helical" evidence="2">
    <location>
        <begin position="944"/>
        <end position="967"/>
    </location>
</feature>
<feature type="compositionally biased region" description="Low complexity" evidence="1">
    <location>
        <begin position="542"/>
        <end position="551"/>
    </location>
</feature>
<dbReference type="InterPro" id="IPR045122">
    <property type="entry name" value="Csc1-like"/>
</dbReference>
<feature type="transmembrane region" description="Helical" evidence="2">
    <location>
        <begin position="179"/>
        <end position="205"/>
    </location>
</feature>
<keyword evidence="2" id="KW-0472">Membrane</keyword>
<dbReference type="PANTHER" id="PTHR13018">
    <property type="entry name" value="PROBABLE MEMBRANE PROTEIN DUF221-RELATED"/>
    <property type="match status" value="1"/>
</dbReference>
<feature type="compositionally biased region" description="Basic and acidic residues" evidence="1">
    <location>
        <begin position="583"/>
        <end position="594"/>
    </location>
</feature>
<evidence type="ECO:0000256" key="2">
    <source>
        <dbReference type="SAM" id="Phobius"/>
    </source>
</evidence>
<dbReference type="Pfam" id="PF02714">
    <property type="entry name" value="RSN1_7TM"/>
    <property type="match status" value="1"/>
</dbReference>
<feature type="region of interest" description="Disordered" evidence="1">
    <location>
        <begin position="1174"/>
        <end position="1202"/>
    </location>
</feature>
<dbReference type="GO" id="GO:0005227">
    <property type="term" value="F:calcium-activated cation channel activity"/>
    <property type="evidence" value="ECO:0007669"/>
    <property type="project" value="InterPro"/>
</dbReference>
<dbReference type="RefSeq" id="XP_007405935.1">
    <property type="nucleotide sequence ID" value="XM_007405873.1"/>
</dbReference>
<organism evidence="5">
    <name type="scientific">Melampsora larici-populina (strain 98AG31 / pathotype 3-4-7)</name>
    <name type="common">Poplar leaf rust fungus</name>
    <dbReference type="NCBI Taxonomy" id="747676"/>
    <lineage>
        <taxon>Eukaryota</taxon>
        <taxon>Fungi</taxon>
        <taxon>Dikarya</taxon>
        <taxon>Basidiomycota</taxon>
        <taxon>Pucciniomycotina</taxon>
        <taxon>Pucciniomycetes</taxon>
        <taxon>Pucciniales</taxon>
        <taxon>Melampsoraceae</taxon>
        <taxon>Melampsora</taxon>
    </lineage>
</organism>
<accession>F4RAE3</accession>
<dbReference type="GeneID" id="18921851"/>
<keyword evidence="2" id="KW-1133">Transmembrane helix</keyword>
<dbReference type="InParanoid" id="F4RAE3"/>
<evidence type="ECO:0000313" key="5">
    <source>
        <dbReference type="Proteomes" id="UP000001072"/>
    </source>
</evidence>
<name>F4RAE3_MELLP</name>
<dbReference type="HOGENOM" id="CLU_005844_0_0_1"/>
<feature type="transmembrane region" description="Helical" evidence="2">
    <location>
        <begin position="1047"/>
        <end position="1076"/>
    </location>
</feature>